<dbReference type="GO" id="GO:0004810">
    <property type="term" value="F:CCA tRNA nucleotidyltransferase activity"/>
    <property type="evidence" value="ECO:0007669"/>
    <property type="project" value="InterPro"/>
</dbReference>
<dbReference type="SMART" id="SM00981">
    <property type="entry name" value="THUMP"/>
    <property type="match status" value="1"/>
</dbReference>
<keyword evidence="12" id="KW-1185">Reference proteome</keyword>
<accession>A0A484F5R4</accession>
<evidence type="ECO:0000256" key="3">
    <source>
        <dbReference type="ARBA" id="ARBA00022555"/>
    </source>
</evidence>
<organism evidence="11 12">
    <name type="scientific">Methanimicrococcus blatticola</name>
    <dbReference type="NCBI Taxonomy" id="91560"/>
    <lineage>
        <taxon>Archaea</taxon>
        <taxon>Methanobacteriati</taxon>
        <taxon>Methanobacteriota</taxon>
        <taxon>Stenosarchaea group</taxon>
        <taxon>Methanomicrobia</taxon>
        <taxon>Methanosarcinales</taxon>
        <taxon>Methanosarcinaceae</taxon>
        <taxon>Methanimicrococcus</taxon>
    </lineage>
</organism>
<protein>
    <recommendedName>
        <fullName evidence="9">Probable tRNA sulfurtransferase</fullName>
        <ecNumber evidence="9">2.8.1.4</ecNumber>
    </recommendedName>
    <alternativeName>
        <fullName evidence="9">Sulfur carrier protein ThiS sulfurtransferase</fullName>
    </alternativeName>
    <alternativeName>
        <fullName evidence="9">Thiamine biosynthesis protein ThiI</fullName>
    </alternativeName>
    <alternativeName>
        <fullName evidence="9">tRNA 4-thiouridine synthase</fullName>
    </alternativeName>
</protein>
<dbReference type="Pfam" id="PF02926">
    <property type="entry name" value="THUMP"/>
    <property type="match status" value="1"/>
</dbReference>
<dbReference type="CDD" id="cd01712">
    <property type="entry name" value="PPase_ThiI"/>
    <property type="match status" value="1"/>
</dbReference>
<dbReference type="Proteomes" id="UP000294855">
    <property type="component" value="Unassembled WGS sequence"/>
</dbReference>
<evidence type="ECO:0000256" key="7">
    <source>
        <dbReference type="ARBA" id="ARBA00022884"/>
    </source>
</evidence>
<dbReference type="PROSITE" id="PS51165">
    <property type="entry name" value="THUMP"/>
    <property type="match status" value="1"/>
</dbReference>
<dbReference type="EC" id="2.8.1.4" evidence="9"/>
<dbReference type="AlphaFoldDB" id="A0A484F5R4"/>
<dbReference type="Gene3D" id="3.30.2130.30">
    <property type="match status" value="1"/>
</dbReference>
<evidence type="ECO:0000256" key="6">
    <source>
        <dbReference type="ARBA" id="ARBA00022840"/>
    </source>
</evidence>
<evidence type="ECO:0000256" key="4">
    <source>
        <dbReference type="ARBA" id="ARBA00022679"/>
    </source>
</evidence>
<comment type="catalytic activity">
    <reaction evidence="9">
        <text>[ThiI sulfur-carrier protein]-S-sulfanyl-L-cysteine + a uridine in tRNA + 2 reduced [2Fe-2S]-[ferredoxin] + ATP + H(+) = [ThiI sulfur-carrier protein]-L-cysteine + a 4-thiouridine in tRNA + 2 oxidized [2Fe-2S]-[ferredoxin] + AMP + diphosphate</text>
        <dbReference type="Rhea" id="RHEA:24176"/>
        <dbReference type="Rhea" id="RHEA-COMP:10000"/>
        <dbReference type="Rhea" id="RHEA-COMP:10001"/>
        <dbReference type="Rhea" id="RHEA-COMP:13337"/>
        <dbReference type="Rhea" id="RHEA-COMP:13338"/>
        <dbReference type="Rhea" id="RHEA-COMP:13339"/>
        <dbReference type="Rhea" id="RHEA-COMP:13340"/>
        <dbReference type="ChEBI" id="CHEBI:15378"/>
        <dbReference type="ChEBI" id="CHEBI:29950"/>
        <dbReference type="ChEBI" id="CHEBI:30616"/>
        <dbReference type="ChEBI" id="CHEBI:33019"/>
        <dbReference type="ChEBI" id="CHEBI:33737"/>
        <dbReference type="ChEBI" id="CHEBI:33738"/>
        <dbReference type="ChEBI" id="CHEBI:61963"/>
        <dbReference type="ChEBI" id="CHEBI:65315"/>
        <dbReference type="ChEBI" id="CHEBI:136798"/>
        <dbReference type="ChEBI" id="CHEBI:456215"/>
        <dbReference type="EC" id="2.8.1.4"/>
    </reaction>
</comment>
<evidence type="ECO:0000256" key="1">
    <source>
        <dbReference type="ARBA" id="ARBA00004496"/>
    </source>
</evidence>
<evidence type="ECO:0000256" key="8">
    <source>
        <dbReference type="ARBA" id="ARBA00022977"/>
    </source>
</evidence>
<dbReference type="CDD" id="cd11716">
    <property type="entry name" value="THUMP_ThiI"/>
    <property type="match status" value="1"/>
</dbReference>
<dbReference type="Gene3D" id="3.40.50.620">
    <property type="entry name" value="HUPs"/>
    <property type="match status" value="1"/>
</dbReference>
<dbReference type="SUPFAM" id="SSF143437">
    <property type="entry name" value="THUMP domain-like"/>
    <property type="match status" value="1"/>
</dbReference>
<dbReference type="InterPro" id="IPR054173">
    <property type="entry name" value="ThiI_fer"/>
</dbReference>
<proteinExistence type="inferred from homology"/>
<dbReference type="Pfam" id="PF02568">
    <property type="entry name" value="ThiI"/>
    <property type="match status" value="1"/>
</dbReference>
<dbReference type="UniPathway" id="UPA00060"/>
<evidence type="ECO:0000256" key="2">
    <source>
        <dbReference type="ARBA" id="ARBA00022490"/>
    </source>
</evidence>
<keyword evidence="7 9" id="KW-0694">RNA-binding</keyword>
<dbReference type="GO" id="GO:0005524">
    <property type="term" value="F:ATP binding"/>
    <property type="evidence" value="ECO:0007669"/>
    <property type="project" value="UniProtKB-UniRule"/>
</dbReference>
<dbReference type="PANTHER" id="PTHR43209">
    <property type="entry name" value="TRNA SULFURTRANSFERASE"/>
    <property type="match status" value="1"/>
</dbReference>
<dbReference type="RefSeq" id="WP_133517745.1">
    <property type="nucleotide sequence ID" value="NZ_JAHDUW010000004.1"/>
</dbReference>
<comment type="caution">
    <text evidence="9">Lacks conserved residue(s) required for the propagation of feature annotation.</text>
</comment>
<comment type="similarity">
    <text evidence="9">Belongs to the ThiI family.</text>
</comment>
<feature type="binding site" evidence="9">
    <location>
        <begin position="195"/>
        <end position="196"/>
    </location>
    <ligand>
        <name>ATP</name>
        <dbReference type="ChEBI" id="CHEBI:30616"/>
    </ligand>
</feature>
<dbReference type="OrthoDB" id="372227at2157"/>
<keyword evidence="2 9" id="KW-0963">Cytoplasm</keyword>
<dbReference type="GO" id="GO:0009229">
    <property type="term" value="P:thiamine diphosphate biosynthetic process"/>
    <property type="evidence" value="ECO:0007669"/>
    <property type="project" value="UniProtKB-UniRule"/>
</dbReference>
<dbReference type="NCBIfam" id="TIGR00342">
    <property type="entry name" value="tRNA uracil 4-sulfurtransferase ThiI"/>
    <property type="match status" value="1"/>
</dbReference>
<evidence type="ECO:0000256" key="5">
    <source>
        <dbReference type="ARBA" id="ARBA00022741"/>
    </source>
</evidence>
<evidence type="ECO:0000259" key="10">
    <source>
        <dbReference type="PROSITE" id="PS51165"/>
    </source>
</evidence>
<comment type="catalytic activity">
    <reaction evidence="9">
        <text>[ThiS sulfur-carrier protein]-C-terminal Gly-Gly-AMP + S-sulfanyl-L-cysteinyl-[cysteine desulfurase] + AH2 = [ThiS sulfur-carrier protein]-C-terminal-Gly-aminoethanethioate + L-cysteinyl-[cysteine desulfurase] + A + AMP + 2 H(+)</text>
        <dbReference type="Rhea" id="RHEA:43340"/>
        <dbReference type="Rhea" id="RHEA-COMP:12157"/>
        <dbReference type="Rhea" id="RHEA-COMP:12158"/>
        <dbReference type="Rhea" id="RHEA-COMP:12910"/>
        <dbReference type="Rhea" id="RHEA-COMP:19908"/>
        <dbReference type="ChEBI" id="CHEBI:13193"/>
        <dbReference type="ChEBI" id="CHEBI:15378"/>
        <dbReference type="ChEBI" id="CHEBI:17499"/>
        <dbReference type="ChEBI" id="CHEBI:29950"/>
        <dbReference type="ChEBI" id="CHEBI:61963"/>
        <dbReference type="ChEBI" id="CHEBI:90618"/>
        <dbReference type="ChEBI" id="CHEBI:232372"/>
        <dbReference type="ChEBI" id="CHEBI:456215"/>
    </reaction>
</comment>
<reference evidence="11 12" key="1">
    <citation type="submission" date="2019-03" db="EMBL/GenBank/DDBJ databases">
        <title>Genomic Encyclopedia of Type Strains, Phase IV (KMG-IV): sequencing the most valuable type-strain genomes for metagenomic binning, comparative biology and taxonomic classification.</title>
        <authorList>
            <person name="Goeker M."/>
        </authorList>
    </citation>
    <scope>NUCLEOTIDE SEQUENCE [LARGE SCALE GENOMIC DNA]</scope>
    <source>
        <strain evidence="11 12">DSM 13328</strain>
    </source>
</reference>
<feature type="binding site" evidence="9">
    <location>
        <position position="310"/>
    </location>
    <ligand>
        <name>ATP</name>
        <dbReference type="ChEBI" id="CHEBI:30616"/>
    </ligand>
</feature>
<dbReference type="InterPro" id="IPR004114">
    <property type="entry name" value="THUMP_dom"/>
</dbReference>
<comment type="subcellular location">
    <subcellularLocation>
        <location evidence="1 9">Cytoplasm</location>
    </subcellularLocation>
</comment>
<dbReference type="PANTHER" id="PTHR43209:SF1">
    <property type="entry name" value="TRNA SULFURTRANSFERASE"/>
    <property type="match status" value="1"/>
</dbReference>
<feature type="binding site" evidence="9">
    <location>
        <position position="279"/>
    </location>
    <ligand>
        <name>ATP</name>
        <dbReference type="ChEBI" id="CHEBI:30616"/>
    </ligand>
</feature>
<comment type="function">
    <text evidence="9">Catalyzes the ATP-dependent transfer of a sulfur to tRNA to produce 4-thiouridine in position 8 of tRNAs, which functions as a near-UV photosensor. Also catalyzes the transfer of sulfur to the sulfur carrier protein ThiS, forming ThiS-thiocarboxylate. This is a step in the synthesis of thiazole, in the thiamine biosynthesis pathway. The sulfur is donated as persulfide by IscS.</text>
</comment>
<dbReference type="GO" id="GO:0002937">
    <property type="term" value="P:tRNA 4-thiouridine biosynthesis"/>
    <property type="evidence" value="ECO:0007669"/>
    <property type="project" value="TreeGrafter"/>
</dbReference>
<dbReference type="GO" id="GO:0009228">
    <property type="term" value="P:thiamine biosynthetic process"/>
    <property type="evidence" value="ECO:0007669"/>
    <property type="project" value="UniProtKB-KW"/>
</dbReference>
<keyword evidence="6 9" id="KW-0067">ATP-binding</keyword>
<comment type="caution">
    <text evidence="11">The sequence shown here is derived from an EMBL/GenBank/DDBJ whole genome shotgun (WGS) entry which is preliminary data.</text>
</comment>
<dbReference type="GO" id="GO:0052837">
    <property type="term" value="P:thiazole biosynthetic process"/>
    <property type="evidence" value="ECO:0007669"/>
    <property type="project" value="TreeGrafter"/>
</dbReference>
<evidence type="ECO:0000313" key="12">
    <source>
        <dbReference type="Proteomes" id="UP000294855"/>
    </source>
</evidence>
<evidence type="ECO:0000256" key="9">
    <source>
        <dbReference type="HAMAP-Rule" id="MF_00021"/>
    </source>
</evidence>
<dbReference type="InterPro" id="IPR050102">
    <property type="entry name" value="tRNA_sulfurtransferase_ThiI"/>
</dbReference>
<dbReference type="EMBL" id="SNYS01000009">
    <property type="protein sequence ID" value="TDQ68366.1"/>
    <property type="molecule type" value="Genomic_DNA"/>
</dbReference>
<dbReference type="Pfam" id="PF22025">
    <property type="entry name" value="ThiI_fer"/>
    <property type="match status" value="1"/>
</dbReference>
<dbReference type="HAMAP" id="MF_00021">
    <property type="entry name" value="ThiI"/>
    <property type="match status" value="1"/>
</dbReference>
<keyword evidence="3 9" id="KW-0820">tRNA-binding</keyword>
<comment type="pathway">
    <text evidence="9">Cofactor biosynthesis; thiamine diphosphate biosynthesis.</text>
</comment>
<keyword evidence="5 9" id="KW-0547">Nucleotide-binding</keyword>
<feature type="domain" description="THUMP" evidence="10">
    <location>
        <begin position="69"/>
        <end position="177"/>
    </location>
</feature>
<dbReference type="GO" id="GO:0140741">
    <property type="term" value="F:tRNA-uracil-4 sulfurtransferase activity"/>
    <property type="evidence" value="ECO:0007669"/>
    <property type="project" value="UniProtKB-EC"/>
</dbReference>
<keyword evidence="8 9" id="KW-0784">Thiamine biosynthesis</keyword>
<gene>
    <name evidence="9" type="primary">thiI</name>
    <name evidence="11" type="ORF">C7391_1312</name>
</gene>
<dbReference type="InterPro" id="IPR003720">
    <property type="entry name" value="tRNA_STrfase"/>
</dbReference>
<dbReference type="InterPro" id="IPR049961">
    <property type="entry name" value="ThiI_N"/>
</dbReference>
<dbReference type="FunFam" id="3.40.50.620:FF:000053">
    <property type="entry name" value="Probable tRNA sulfurtransferase"/>
    <property type="match status" value="1"/>
</dbReference>
<sequence length="405" mass="44826">MSIQSTDLPAKKTIVIVRYGELSLKSKGVRDRYEQILKNNIQQMLEYHNVAFSKIQRDFGRIFIHSSDPAAAEKAALVFGVVSVSSAYTCPSDPAAITALCAEIGSEMIADGEKYAVRARRSGNHTFTSNEIARQCGDAIWNKLVETGKTPAVDLTNPDKEVFVEVRQTNSYVYSETIKGPGGFPTGTQGKMVVLLSGGIDSPVAAWLMMKRGIEIIPVFFDNEEYAGSIVAEKAIENAKVLFSWMPGRKQKIYRIKNGEYMKKMMQTTGPKNICLMCKRFMFRIAGAVMEKEHASGIITGSSLGQVASQTAENMLSETYGLSLPLYHPLLAFDKQEIIDIAQRIGTFDISIRSNGEKECLAVPDKPEVKAVLTAAVMEEEKMVFDIDEMIQKTVMNAEIIEMKI</sequence>
<dbReference type="InterPro" id="IPR049962">
    <property type="entry name" value="THUMP_ThiI"/>
</dbReference>
<keyword evidence="4 9" id="KW-0808">Transferase</keyword>
<dbReference type="SUPFAM" id="SSF52402">
    <property type="entry name" value="Adenine nucleotide alpha hydrolases-like"/>
    <property type="match status" value="1"/>
</dbReference>
<name>A0A484F5R4_9EURY</name>
<dbReference type="GO" id="GO:0005829">
    <property type="term" value="C:cytosol"/>
    <property type="evidence" value="ECO:0007669"/>
    <property type="project" value="TreeGrafter"/>
</dbReference>
<dbReference type="InterPro" id="IPR014729">
    <property type="entry name" value="Rossmann-like_a/b/a_fold"/>
</dbReference>
<dbReference type="GO" id="GO:0000049">
    <property type="term" value="F:tRNA binding"/>
    <property type="evidence" value="ECO:0007669"/>
    <property type="project" value="UniProtKB-UniRule"/>
</dbReference>
<evidence type="ECO:0000313" key="11">
    <source>
        <dbReference type="EMBL" id="TDQ68366.1"/>
    </source>
</evidence>
<feature type="binding site" evidence="9">
    <location>
        <position position="301"/>
    </location>
    <ligand>
        <name>ATP</name>
        <dbReference type="ChEBI" id="CHEBI:30616"/>
    </ligand>
</feature>
<dbReference type="InterPro" id="IPR020536">
    <property type="entry name" value="ThiI_AANH"/>
</dbReference>